<feature type="chain" id="PRO_5028930532" evidence="1">
    <location>
        <begin position="29"/>
        <end position="199"/>
    </location>
</feature>
<name>A0A7G7VI57_9FIRM</name>
<dbReference type="RefSeq" id="WP_185979917.1">
    <property type="nucleotide sequence ID" value="NZ_CP060204.1"/>
</dbReference>
<keyword evidence="1" id="KW-0732">Signal</keyword>
<keyword evidence="3" id="KW-1185">Reference proteome</keyword>
<reference evidence="2 3" key="1">
    <citation type="submission" date="2020-07" db="EMBL/GenBank/DDBJ databases">
        <title>Complete genome and description of Selenomonas timonensis sp. nov., a new bacterium isolated from a gingivitis subject.</title>
        <authorList>
            <person name="Antezack A."/>
        </authorList>
    </citation>
    <scope>NUCLEOTIDE SEQUENCE [LARGE SCALE GENOMIC DNA]</scope>
    <source>
        <strain evidence="2 3">Marseille-Q3039</strain>
    </source>
</reference>
<feature type="signal peptide" evidence="1">
    <location>
        <begin position="1"/>
        <end position="28"/>
    </location>
</feature>
<accession>A0A7G7VI57</accession>
<protein>
    <submittedName>
        <fullName evidence="2">Uncharacterized protein</fullName>
    </submittedName>
</protein>
<dbReference type="KEGG" id="stim:H1B31_07910"/>
<gene>
    <name evidence="2" type="ORF">H1B31_07910</name>
</gene>
<dbReference type="AlphaFoldDB" id="A0A7G7VI57"/>
<dbReference type="Proteomes" id="UP000515480">
    <property type="component" value="Chromosome"/>
</dbReference>
<sequence>MWKQIGKLFALLLCSVICIGMSTNVASAQNWVEVGQYTRSFKYKNGINDDTYKISIDTDGIESHADENYTYYSAATMRLSPGVKEVFNYDFRHDNKTGEWRCFGGRDHENTLGDKVFENYIYGWYRAGDPDGPLGSCFLTSPNSTPGYIARHEGTVVDSFQLEQGEAAYVLRAILARQNGQAITRIDEGRLTVDDVPVF</sequence>
<organism evidence="2 3">
    <name type="scientific">Selenomonas timonae</name>
    <dbReference type="NCBI Taxonomy" id="2754044"/>
    <lineage>
        <taxon>Bacteria</taxon>
        <taxon>Bacillati</taxon>
        <taxon>Bacillota</taxon>
        <taxon>Negativicutes</taxon>
        <taxon>Selenomonadales</taxon>
        <taxon>Selenomonadaceae</taxon>
        <taxon>Selenomonas</taxon>
    </lineage>
</organism>
<dbReference type="EMBL" id="CP060204">
    <property type="protein sequence ID" value="QNH53800.1"/>
    <property type="molecule type" value="Genomic_DNA"/>
</dbReference>
<evidence type="ECO:0000313" key="3">
    <source>
        <dbReference type="Proteomes" id="UP000515480"/>
    </source>
</evidence>
<proteinExistence type="predicted"/>
<evidence type="ECO:0000313" key="2">
    <source>
        <dbReference type="EMBL" id="QNH53800.1"/>
    </source>
</evidence>
<evidence type="ECO:0000256" key="1">
    <source>
        <dbReference type="SAM" id="SignalP"/>
    </source>
</evidence>